<sequence>MICYEHPLNERIRTLLRLEDLFNKIDFFSTKDTATEHHASLIALFEVLEITSRADIKSDLLQELERQKQILEMLRKNPEVSETALDNVLNDIKITFREMLDFPGKVGEHLRENEWLMAIKQRIGIPGGCCVFDLPSYHYWLNLDPAHRHKDFDEWLTPFQPIRNAFGIVLYLLRKSGRTLQVVANQGIFQQTGSEYTAHMLRLNLSDQLPCVPEISANKYALNIRFIPMHTNQKNKVYEGDVKFELTFCNL</sequence>
<dbReference type="EMBL" id="FODO01000032">
    <property type="protein sequence ID" value="SEO99825.1"/>
    <property type="molecule type" value="Genomic_DNA"/>
</dbReference>
<evidence type="ECO:0000256" key="3">
    <source>
        <dbReference type="ARBA" id="ARBA00023210"/>
    </source>
</evidence>
<reference evidence="8 11" key="4">
    <citation type="submission" date="2018-09" db="EMBL/GenBank/DDBJ databases">
        <title>Metagenome Assembled Genomes from an Advanced Water Purification Facility.</title>
        <authorList>
            <person name="Stamps B.W."/>
            <person name="Spear J.R."/>
        </authorList>
    </citation>
    <scope>NUCLEOTIDE SEQUENCE [LARGE SCALE GENOMIC DNA]</scope>
    <source>
        <strain evidence="8">Bin_54_1</strain>
    </source>
</reference>
<evidence type="ECO:0000313" key="6">
    <source>
        <dbReference type="EMBL" id="PTQ76190.1"/>
    </source>
</evidence>
<evidence type="ECO:0000256" key="5">
    <source>
        <dbReference type="HAMAP-Rule" id="MF_01092"/>
    </source>
</evidence>
<proteinExistence type="inferred from homology"/>
<dbReference type="EMBL" id="QAOI01000021">
    <property type="protein sequence ID" value="PTQ76190.1"/>
    <property type="molecule type" value="Genomic_DNA"/>
</dbReference>
<evidence type="ECO:0000313" key="7">
    <source>
        <dbReference type="EMBL" id="SEO99825.1"/>
    </source>
</evidence>
<protein>
    <recommendedName>
        <fullName evidence="5">Cell division protein ZapD</fullName>
    </recommendedName>
    <alternativeName>
        <fullName evidence="5">Z ring-associated protein D</fullName>
    </alternativeName>
</protein>
<reference evidence="7" key="2">
    <citation type="submission" date="2016-10" db="EMBL/GenBank/DDBJ databases">
        <authorList>
            <person name="de Groot N.N."/>
        </authorList>
    </citation>
    <scope>NUCLEOTIDE SEQUENCE [LARGE SCALE GENOMIC DNA]</scope>
    <source>
        <strain evidence="7">Nm76</strain>
    </source>
</reference>
<dbReference type="STRING" id="42354.SAMN05216333_1321"/>
<evidence type="ECO:0000313" key="10">
    <source>
        <dbReference type="Proteomes" id="UP000244128"/>
    </source>
</evidence>
<dbReference type="Proteomes" id="UP000244128">
    <property type="component" value="Unassembled WGS sequence"/>
</dbReference>
<dbReference type="OrthoDB" id="5294622at2"/>
<dbReference type="PANTHER" id="PTHR39455">
    <property type="entry name" value="CELL DIVISION PROTEIN ZAPD"/>
    <property type="match status" value="1"/>
</dbReference>
<reference evidence="9" key="1">
    <citation type="submission" date="2016-10" db="EMBL/GenBank/DDBJ databases">
        <authorList>
            <person name="Varghese N."/>
            <person name="Submissions S."/>
        </authorList>
    </citation>
    <scope>NUCLEOTIDE SEQUENCE [LARGE SCALE GENOMIC DNA]</scope>
    <source>
        <strain evidence="9">Nm76</strain>
    </source>
</reference>
<dbReference type="AlphaFoldDB" id="A0A1H8U9H7"/>
<dbReference type="SUPFAM" id="SSF160950">
    <property type="entry name" value="YacF-like"/>
    <property type="match status" value="1"/>
</dbReference>
<comment type="subunit">
    <text evidence="5">Interacts with FtsZ.</text>
</comment>
<dbReference type="Proteomes" id="UP000321055">
    <property type="component" value="Unassembled WGS sequence"/>
</dbReference>
<dbReference type="InterPro" id="IPR036268">
    <property type="entry name" value="ZapD_sf"/>
</dbReference>
<keyword evidence="4 5" id="KW-0131">Cell cycle</keyword>
<dbReference type="Gene3D" id="2.60.440.10">
    <property type="entry name" value="YacF-like domains"/>
    <property type="match status" value="1"/>
</dbReference>
<dbReference type="GO" id="GO:0043093">
    <property type="term" value="P:FtsZ-dependent cytokinesis"/>
    <property type="evidence" value="ECO:0007669"/>
    <property type="project" value="UniProtKB-UniRule"/>
</dbReference>
<accession>A0A1H8U9H7</accession>
<evidence type="ECO:0000256" key="2">
    <source>
        <dbReference type="ARBA" id="ARBA00022618"/>
    </source>
</evidence>
<keyword evidence="9" id="KW-1185">Reference proteome</keyword>
<comment type="similarity">
    <text evidence="5">Belongs to the ZapD family.</text>
</comment>
<dbReference type="Proteomes" id="UP000198814">
    <property type="component" value="Unassembled WGS sequence"/>
</dbReference>
<evidence type="ECO:0000313" key="8">
    <source>
        <dbReference type="EMBL" id="TXI29267.1"/>
    </source>
</evidence>
<evidence type="ECO:0000313" key="11">
    <source>
        <dbReference type="Proteomes" id="UP000321055"/>
    </source>
</evidence>
<evidence type="ECO:0000313" key="9">
    <source>
        <dbReference type="Proteomes" id="UP000198814"/>
    </source>
</evidence>
<organism evidence="7 9">
    <name type="scientific">Nitrosomonas oligotropha</name>
    <dbReference type="NCBI Taxonomy" id="42354"/>
    <lineage>
        <taxon>Bacteria</taxon>
        <taxon>Pseudomonadati</taxon>
        <taxon>Pseudomonadota</taxon>
        <taxon>Betaproteobacteria</taxon>
        <taxon>Nitrosomonadales</taxon>
        <taxon>Nitrosomonadaceae</taxon>
        <taxon>Nitrosomonas</taxon>
    </lineage>
</organism>
<dbReference type="InterPro" id="IPR027462">
    <property type="entry name" value="ZapD_C"/>
</dbReference>
<reference evidence="6 10" key="3">
    <citation type="submission" date="2018-04" db="EMBL/GenBank/DDBJ databases">
        <title>Active sludge and wastewater microbial communities from Klosterneuburg, Austria.</title>
        <authorList>
            <person name="Wagner M."/>
        </authorList>
    </citation>
    <scope>NUCLEOTIDE SEQUENCE [LARGE SCALE GENOMIC DNA]</scope>
    <source>
        <strain evidence="6 10">Nm49</strain>
    </source>
</reference>
<evidence type="ECO:0000256" key="4">
    <source>
        <dbReference type="ARBA" id="ARBA00023306"/>
    </source>
</evidence>
<dbReference type="NCBIfam" id="NF003656">
    <property type="entry name" value="PRK05287.1-4"/>
    <property type="match status" value="1"/>
</dbReference>
<comment type="function">
    <text evidence="5">Cell division factor that enhances FtsZ-ring assembly. Directly interacts with FtsZ and promotes bundling of FtsZ protofilaments, with a reduction in FtsZ GTPase activity.</text>
</comment>
<dbReference type="InterPro" id="IPR009777">
    <property type="entry name" value="ZapD"/>
</dbReference>
<dbReference type="Gene3D" id="1.10.3900.10">
    <property type="entry name" value="YacF-like"/>
    <property type="match status" value="1"/>
</dbReference>
<keyword evidence="3 5" id="KW-0717">Septation</keyword>
<keyword evidence="1 5" id="KW-0963">Cytoplasm</keyword>
<dbReference type="GO" id="GO:0005737">
    <property type="term" value="C:cytoplasm"/>
    <property type="evidence" value="ECO:0007669"/>
    <property type="project" value="UniProtKB-SubCell"/>
</dbReference>
<gene>
    <name evidence="5 8" type="primary">zapD</name>
    <name evidence="6" type="ORF">C8R26_1213</name>
    <name evidence="8" type="ORF">E6Q60_04980</name>
    <name evidence="7" type="ORF">SAMN05216333_1321</name>
</gene>
<dbReference type="GO" id="GO:0000917">
    <property type="term" value="P:division septum assembly"/>
    <property type="evidence" value="ECO:0007669"/>
    <property type="project" value="UniProtKB-KW"/>
</dbReference>
<dbReference type="Pfam" id="PF07072">
    <property type="entry name" value="ZapD"/>
    <property type="match status" value="1"/>
</dbReference>
<comment type="subcellular location">
    <subcellularLocation>
        <location evidence="5">Cytoplasm</location>
    </subcellularLocation>
    <text evidence="5">Localizes to mid-cell in an FtsZ-dependent manner.</text>
</comment>
<dbReference type="RefSeq" id="WP_090321218.1">
    <property type="nucleotide sequence ID" value="NZ_FNOE01000025.1"/>
</dbReference>
<evidence type="ECO:0000256" key="1">
    <source>
        <dbReference type="ARBA" id="ARBA00022490"/>
    </source>
</evidence>
<name>A0A1H8U9H7_9PROT</name>
<dbReference type="PANTHER" id="PTHR39455:SF1">
    <property type="entry name" value="CELL DIVISION PROTEIN ZAPD"/>
    <property type="match status" value="1"/>
</dbReference>
<dbReference type="EMBL" id="SSFX01000038">
    <property type="protein sequence ID" value="TXI29267.1"/>
    <property type="molecule type" value="Genomic_DNA"/>
</dbReference>
<dbReference type="HAMAP" id="MF_01092">
    <property type="entry name" value="ZapD"/>
    <property type="match status" value="1"/>
</dbReference>
<dbReference type="GO" id="GO:0032153">
    <property type="term" value="C:cell division site"/>
    <property type="evidence" value="ECO:0007669"/>
    <property type="project" value="TreeGrafter"/>
</dbReference>
<keyword evidence="2 5" id="KW-0132">Cell division</keyword>